<organism evidence="1 2">
    <name type="scientific">Prochlorococcus phage P-SSM5</name>
    <dbReference type="NCBI Taxonomy" id="536454"/>
    <lineage>
        <taxon>Viruses</taxon>
        <taxon>Duplodnaviria</taxon>
        <taxon>Heunggongvirae</taxon>
        <taxon>Uroviricota</taxon>
        <taxon>Caudoviricetes</taxon>
        <taxon>Pantevenvirales</taxon>
        <taxon>Kyanoviridae</taxon>
        <taxon>Salacisavirus</taxon>
        <taxon>Salacisavirus pssm2</taxon>
    </lineage>
</organism>
<dbReference type="EMBL" id="HQ632825">
    <property type="protein sequence ID" value="AGN12229.1"/>
    <property type="molecule type" value="Genomic_DNA"/>
</dbReference>
<reference evidence="1 2" key="1">
    <citation type="submission" date="2010-10" db="EMBL/GenBank/DDBJ databases">
        <title>The Genome Sequence of Prochlorococcus phage P-SSM5.</title>
        <authorList>
            <consortium name="The Broad Institute Genome Sequencing Platform"/>
            <person name="Henn M.R."/>
            <person name="Sullivan M.S."/>
            <person name="Osburne M.S."/>
            <person name="Levin J."/>
            <person name="Malboeuf C."/>
            <person name="Casali M."/>
            <person name="Russ C."/>
            <person name="Lennon N."/>
            <person name="Chapman S.B."/>
            <person name="Erlich R."/>
            <person name="Young S.K."/>
            <person name="Yandava C."/>
            <person name="Zeng Q."/>
            <person name="Alvarado L."/>
            <person name="Anderson S."/>
            <person name="Berlin A."/>
            <person name="Chen Z."/>
            <person name="Freedman E."/>
            <person name="Gellesch M."/>
            <person name="Goldberg J."/>
            <person name="Green L."/>
            <person name="Griggs A."/>
            <person name="Gujja S."/>
            <person name="Heilman E.R."/>
            <person name="Heiman D."/>
            <person name="Hollinger A."/>
            <person name="Howarth C."/>
            <person name="Larson L."/>
            <person name="Mehta T."/>
            <person name="Pearson M."/>
            <person name="Roberts A."/>
            <person name="Ryan E."/>
            <person name="Saif S."/>
            <person name="Shea T."/>
            <person name="Shenoy N."/>
            <person name="Sisk P."/>
            <person name="Stolte C."/>
            <person name="Sykes S."/>
            <person name="White J."/>
            <person name="Yu Q."/>
            <person name="Coleman M.L."/>
            <person name="Huang K.H."/>
            <person name="Weigele P.R."/>
            <person name="DeFrancesco A.S."/>
            <person name="Kern S.E."/>
            <person name="Thompson L.R."/>
            <person name="Fu R."/>
            <person name="Hombeck B."/>
            <person name="Chisholm S.W."/>
            <person name="Haas B."/>
            <person name="Nusbaum C."/>
            <person name="Birren B."/>
        </authorList>
    </citation>
    <scope>NUCLEOTIDE SEQUENCE [LARGE SCALE GENOMIC DNA]</scope>
    <source>
        <strain evidence="1 2">P-SSM5</strain>
    </source>
</reference>
<evidence type="ECO:0000313" key="1">
    <source>
        <dbReference type="EMBL" id="AGN12229.1"/>
    </source>
</evidence>
<gene>
    <name evidence="1" type="ORF">PRTG_00071</name>
</gene>
<dbReference type="Proteomes" id="UP000240482">
    <property type="component" value="Segment"/>
</dbReference>
<accession>R9S854</accession>
<proteinExistence type="predicted"/>
<name>R9S854_9CAUD</name>
<protein>
    <submittedName>
        <fullName evidence="1">Uncharacterized protein</fullName>
    </submittedName>
</protein>
<sequence>MSSIYPFYRVFDEKGEQYCDCGWEQHAQELLLMNRGKRLTYRRIDALKPLNPETVDVGVIPTEELSGQQGLPRAVERLHDDLRTEHELGLPQSDSMEF</sequence>
<evidence type="ECO:0000313" key="2">
    <source>
        <dbReference type="Proteomes" id="UP000240482"/>
    </source>
</evidence>